<evidence type="ECO:0000259" key="1">
    <source>
        <dbReference type="Pfam" id="PF13304"/>
    </source>
</evidence>
<feature type="domain" description="ATPase AAA-type core" evidence="1">
    <location>
        <begin position="25"/>
        <end position="317"/>
    </location>
</feature>
<dbReference type="RefSeq" id="WP_395814703.1">
    <property type="nucleotide sequence ID" value="NZ_CP043494.1"/>
</dbReference>
<dbReference type="PANTHER" id="PTHR32182:SF22">
    <property type="entry name" value="ATP-DEPENDENT ENDONUCLEASE, OLD FAMILY-RELATED"/>
    <property type="match status" value="1"/>
</dbReference>
<sequence>MRFTRIRLKNWRNFVDVDVDLQERMFLVGPNASGKSNFLDAFRFLRDIAESQGGFQRAVSERQGVSRIRSLAARVDPNVLIEVDMLSAEGESWSYLLEFNQDTQRRPIVRREIVRRGDEVVLERPDKEDRSDRSRLTQTHLEQVNANKRFRALAEFFSQIRYLHIVPQLVREPERSVGHKRDPYGGDFLEQLATTPQKTLDSRLRRIKDALKVAVPQLEDLKMERDQKGVPHLKGLYRHWRPNAGWQTEDQFSDGTLRLLGLLWAMLDGSGPLLLEEPELSLHVSVARYLPRIMARINRKQGRQMLVSTHSADLLMDPGIGMNEVLLLFPMKEGTKIREARKVKEIRPLLEGGLPMGEVVLPHTAPRDADQLALFGE</sequence>
<accession>A0ABY9WL67</accession>
<evidence type="ECO:0000313" key="2">
    <source>
        <dbReference type="EMBL" id="WNG43542.1"/>
    </source>
</evidence>
<keyword evidence="3" id="KW-1185">Reference proteome</keyword>
<dbReference type="Proteomes" id="UP001611383">
    <property type="component" value="Chromosome"/>
</dbReference>
<reference evidence="2 3" key="1">
    <citation type="submission" date="2019-08" db="EMBL/GenBank/DDBJ databases">
        <title>Archangium and Cystobacter genomes.</title>
        <authorList>
            <person name="Chen I.-C.K."/>
            <person name="Wielgoss S."/>
        </authorList>
    </citation>
    <scope>NUCLEOTIDE SEQUENCE [LARGE SCALE GENOMIC DNA]</scope>
    <source>
        <strain evidence="2 3">Cbm 6</strain>
    </source>
</reference>
<dbReference type="PANTHER" id="PTHR32182">
    <property type="entry name" value="DNA REPLICATION AND REPAIR PROTEIN RECF"/>
    <property type="match status" value="1"/>
</dbReference>
<protein>
    <submittedName>
        <fullName evidence="2">AAA family ATPase</fullName>
    </submittedName>
</protein>
<dbReference type="PIRSF" id="PIRSF029347">
    <property type="entry name" value="RecF"/>
    <property type="match status" value="1"/>
</dbReference>
<dbReference type="Pfam" id="PF13304">
    <property type="entry name" value="AAA_21"/>
    <property type="match status" value="1"/>
</dbReference>
<gene>
    <name evidence="2" type="ORF">F0U60_05075</name>
</gene>
<name>A0ABY9WL67_9BACT</name>
<dbReference type="EMBL" id="CP043494">
    <property type="protein sequence ID" value="WNG43542.1"/>
    <property type="molecule type" value="Genomic_DNA"/>
</dbReference>
<dbReference type="SUPFAM" id="SSF52540">
    <property type="entry name" value="P-loop containing nucleoside triphosphate hydrolases"/>
    <property type="match status" value="1"/>
</dbReference>
<dbReference type="InterPro" id="IPR003959">
    <property type="entry name" value="ATPase_AAA_core"/>
</dbReference>
<organism evidence="2 3">
    <name type="scientific">Archangium minus</name>
    <dbReference type="NCBI Taxonomy" id="83450"/>
    <lineage>
        <taxon>Bacteria</taxon>
        <taxon>Pseudomonadati</taxon>
        <taxon>Myxococcota</taxon>
        <taxon>Myxococcia</taxon>
        <taxon>Myxococcales</taxon>
        <taxon>Cystobacterineae</taxon>
        <taxon>Archangiaceae</taxon>
        <taxon>Archangium</taxon>
    </lineage>
</organism>
<dbReference type="Gene3D" id="3.40.50.300">
    <property type="entry name" value="P-loop containing nucleotide triphosphate hydrolases"/>
    <property type="match status" value="1"/>
</dbReference>
<proteinExistence type="predicted"/>
<evidence type="ECO:0000313" key="3">
    <source>
        <dbReference type="Proteomes" id="UP001611383"/>
    </source>
</evidence>
<dbReference type="InterPro" id="IPR014555">
    <property type="entry name" value="RecF-like"/>
</dbReference>
<dbReference type="InterPro" id="IPR027417">
    <property type="entry name" value="P-loop_NTPase"/>
</dbReference>